<reference evidence="1" key="1">
    <citation type="submission" date="2019-08" db="EMBL/GenBank/DDBJ databases">
        <authorList>
            <person name="Kucharzyk K."/>
            <person name="Murdoch R.W."/>
            <person name="Higgins S."/>
            <person name="Loffler F."/>
        </authorList>
    </citation>
    <scope>NUCLEOTIDE SEQUENCE</scope>
</reference>
<proteinExistence type="predicted"/>
<dbReference type="AlphaFoldDB" id="A0A645BYE0"/>
<comment type="caution">
    <text evidence="1">The sequence shown here is derived from an EMBL/GenBank/DDBJ whole genome shotgun (WGS) entry which is preliminary data.</text>
</comment>
<organism evidence="1">
    <name type="scientific">bioreactor metagenome</name>
    <dbReference type="NCBI Taxonomy" id="1076179"/>
    <lineage>
        <taxon>unclassified sequences</taxon>
        <taxon>metagenomes</taxon>
        <taxon>ecological metagenomes</taxon>
    </lineage>
</organism>
<dbReference type="EMBL" id="VSSQ01023537">
    <property type="protein sequence ID" value="MPM70546.1"/>
    <property type="molecule type" value="Genomic_DNA"/>
</dbReference>
<sequence length="118" mass="12699">MRSFCFCLLHKPTHVFAIGVNSFFGTCFFNGYWKTVFADTGNGGTCTSAVIRTVVIMSQLNDYPIARTNTFKYIGPKTSIKGAATSSSQSMILDGYLICIKKVAGIVAPAPLSVITVT</sequence>
<gene>
    <name evidence="1" type="ORF">SDC9_117501</name>
</gene>
<accession>A0A645BYE0</accession>
<protein>
    <submittedName>
        <fullName evidence="1">Uncharacterized protein</fullName>
    </submittedName>
</protein>
<name>A0A645BYE0_9ZZZZ</name>
<evidence type="ECO:0000313" key="1">
    <source>
        <dbReference type="EMBL" id="MPM70546.1"/>
    </source>
</evidence>